<protein>
    <recommendedName>
        <fullName evidence="3">Arm DNA-binding domain-containing protein</fullName>
    </recommendedName>
</protein>
<dbReference type="EMBL" id="CP029600">
    <property type="protein sequence ID" value="AWO00651.1"/>
    <property type="molecule type" value="Genomic_DNA"/>
</dbReference>
<evidence type="ECO:0008006" key="3">
    <source>
        <dbReference type="Google" id="ProtNLM"/>
    </source>
</evidence>
<organism evidence="1 2">
    <name type="scientific">Chitinophaga alhagiae</name>
    <dbReference type="NCBI Taxonomy" id="2203219"/>
    <lineage>
        <taxon>Bacteria</taxon>
        <taxon>Pseudomonadati</taxon>
        <taxon>Bacteroidota</taxon>
        <taxon>Chitinophagia</taxon>
        <taxon>Chitinophagales</taxon>
        <taxon>Chitinophagaceae</taxon>
        <taxon>Chitinophaga</taxon>
    </lineage>
</organism>
<proteinExistence type="predicted"/>
<reference evidence="1 2" key="1">
    <citation type="submission" date="2018-05" db="EMBL/GenBank/DDBJ databases">
        <title>Chitinophaga sp. nov., isolated from rhizosphere soil of Alhagi.</title>
        <authorList>
            <person name="Liu Y."/>
        </authorList>
    </citation>
    <scope>NUCLEOTIDE SEQUENCE [LARGE SCALE GENOMIC DNA]</scope>
    <source>
        <strain evidence="1 2">T22</strain>
    </source>
</reference>
<sequence length="145" mass="16945">MHEDGTATVFMQYCYTAEQRTLLHTGIKIPPAYWNKKQRCISDELPSEVGNHEELNIELRRQFRIAEDLVTHAIRNKMPDKGAFVRKTFTPSLVITSVEERVNEAAEKEEESKRSKMDVYYQFDEYIKSKERKVKELRLISGASC</sequence>
<dbReference type="Proteomes" id="UP000246099">
    <property type="component" value="Chromosome"/>
</dbReference>
<keyword evidence="2" id="KW-1185">Reference proteome</keyword>
<gene>
    <name evidence="1" type="ORF">DLD77_02520</name>
</gene>
<evidence type="ECO:0000313" key="1">
    <source>
        <dbReference type="EMBL" id="AWO00651.1"/>
    </source>
</evidence>
<accession>A0ABM6W9X1</accession>
<evidence type="ECO:0000313" key="2">
    <source>
        <dbReference type="Proteomes" id="UP000246099"/>
    </source>
</evidence>
<name>A0ABM6W9X1_9BACT</name>